<feature type="non-terminal residue" evidence="2">
    <location>
        <position position="1"/>
    </location>
</feature>
<reference evidence="3" key="1">
    <citation type="journal article" date="2019" name="Int. J. Syst. Evol. Microbiol.">
        <title>The Global Catalogue of Microorganisms (GCM) 10K type strain sequencing project: providing services to taxonomists for standard genome sequencing and annotation.</title>
        <authorList>
            <consortium name="The Broad Institute Genomics Platform"/>
            <consortium name="The Broad Institute Genome Sequencing Center for Infectious Disease"/>
            <person name="Wu L."/>
            <person name="Ma J."/>
        </authorList>
    </citation>
    <scope>NUCLEOTIDE SEQUENCE [LARGE SCALE GENOMIC DNA]</scope>
    <source>
        <strain evidence="3">JCM 31486</strain>
    </source>
</reference>
<dbReference type="Proteomes" id="UP001597045">
    <property type="component" value="Unassembled WGS sequence"/>
</dbReference>
<keyword evidence="1" id="KW-0472">Membrane</keyword>
<name>A0ABW3MLD4_9PSEU</name>
<feature type="transmembrane region" description="Helical" evidence="1">
    <location>
        <begin position="16"/>
        <end position="36"/>
    </location>
</feature>
<gene>
    <name evidence="2" type="ORF">ACFQ1S_33405</name>
</gene>
<keyword evidence="3" id="KW-1185">Reference proteome</keyword>
<dbReference type="EMBL" id="JBHTIS010002593">
    <property type="protein sequence ID" value="MFD1050079.1"/>
    <property type="molecule type" value="Genomic_DNA"/>
</dbReference>
<evidence type="ECO:0000313" key="3">
    <source>
        <dbReference type="Proteomes" id="UP001597045"/>
    </source>
</evidence>
<keyword evidence="1" id="KW-1133">Transmembrane helix</keyword>
<evidence type="ECO:0000313" key="2">
    <source>
        <dbReference type="EMBL" id="MFD1050079.1"/>
    </source>
</evidence>
<proteinExistence type="predicted"/>
<evidence type="ECO:0000256" key="1">
    <source>
        <dbReference type="SAM" id="Phobius"/>
    </source>
</evidence>
<sequence length="63" mass="7189">APAPAAPDDIRVQGQVVALITALIWLMVVAIAARGVRALLESLRLRAWQREWERVEPFWRSLR</sequence>
<protein>
    <submittedName>
        <fullName evidence="2">Uncharacterized protein</fullName>
    </submittedName>
</protein>
<accession>A0ABW3MLD4</accession>
<keyword evidence="1" id="KW-0812">Transmembrane</keyword>
<organism evidence="2 3">
    <name type="scientific">Kibdelosporangium lantanae</name>
    <dbReference type="NCBI Taxonomy" id="1497396"/>
    <lineage>
        <taxon>Bacteria</taxon>
        <taxon>Bacillati</taxon>
        <taxon>Actinomycetota</taxon>
        <taxon>Actinomycetes</taxon>
        <taxon>Pseudonocardiales</taxon>
        <taxon>Pseudonocardiaceae</taxon>
        <taxon>Kibdelosporangium</taxon>
    </lineage>
</organism>
<comment type="caution">
    <text evidence="2">The sequence shown here is derived from an EMBL/GenBank/DDBJ whole genome shotgun (WGS) entry which is preliminary data.</text>
</comment>